<keyword evidence="5" id="KW-0777">Teichoic acid biosynthesis</keyword>
<evidence type="ECO:0000256" key="1">
    <source>
        <dbReference type="ARBA" id="ARBA00004202"/>
    </source>
</evidence>
<evidence type="ECO:0000256" key="4">
    <source>
        <dbReference type="ARBA" id="ARBA00022679"/>
    </source>
</evidence>
<reference evidence="8 9" key="1">
    <citation type="journal article" date="2019" name="Int. J. Syst. Evol. Microbiol.">
        <title>The Global Catalogue of Microorganisms (GCM) 10K type strain sequencing project: providing services to taxonomists for standard genome sequencing and annotation.</title>
        <authorList>
            <consortium name="The Broad Institute Genomics Platform"/>
            <consortium name="The Broad Institute Genome Sequencing Center for Infectious Disease"/>
            <person name="Wu L."/>
            <person name="Ma J."/>
        </authorList>
    </citation>
    <scope>NUCLEOTIDE SEQUENCE [LARGE SCALE GENOMIC DNA]</scope>
    <source>
        <strain evidence="8 9">JCM 10696</strain>
    </source>
</reference>
<comment type="similarity">
    <text evidence="2">Belongs to the CDP-glycerol glycerophosphotransferase family.</text>
</comment>
<comment type="subcellular location">
    <subcellularLocation>
        <location evidence="1">Cell membrane</location>
        <topology evidence="1">Peripheral membrane protein</topology>
    </subcellularLocation>
</comment>
<evidence type="ECO:0000259" key="7">
    <source>
        <dbReference type="Pfam" id="PF00535"/>
    </source>
</evidence>
<proteinExistence type="inferred from homology"/>
<keyword evidence="9" id="KW-1185">Reference proteome</keyword>
<keyword evidence="4" id="KW-0808">Transferase</keyword>
<evidence type="ECO:0000256" key="3">
    <source>
        <dbReference type="ARBA" id="ARBA00022475"/>
    </source>
</evidence>
<accession>A0ABN1RWJ5</accession>
<dbReference type="Pfam" id="PF00535">
    <property type="entry name" value="Glycos_transf_2"/>
    <property type="match status" value="1"/>
</dbReference>
<dbReference type="Proteomes" id="UP001500665">
    <property type="component" value="Unassembled WGS sequence"/>
</dbReference>
<dbReference type="Gene3D" id="3.90.550.10">
    <property type="entry name" value="Spore Coat Polysaccharide Biosynthesis Protein SpsA, Chain A"/>
    <property type="match status" value="1"/>
</dbReference>
<evidence type="ECO:0000313" key="9">
    <source>
        <dbReference type="Proteomes" id="UP001500665"/>
    </source>
</evidence>
<dbReference type="InterPro" id="IPR007554">
    <property type="entry name" value="Glycerophosphate_synth"/>
</dbReference>
<evidence type="ECO:0000256" key="2">
    <source>
        <dbReference type="ARBA" id="ARBA00010488"/>
    </source>
</evidence>
<name>A0ABN1RWJ5_9ACTN</name>
<dbReference type="InterPro" id="IPR051612">
    <property type="entry name" value="Teichoic_Acid_Biosynth"/>
</dbReference>
<feature type="domain" description="Glycosyltransferase 2-like" evidence="7">
    <location>
        <begin position="3"/>
        <end position="158"/>
    </location>
</feature>
<dbReference type="InterPro" id="IPR029044">
    <property type="entry name" value="Nucleotide-diphossugar_trans"/>
</dbReference>
<dbReference type="InterPro" id="IPR043149">
    <property type="entry name" value="TagF_N"/>
</dbReference>
<dbReference type="Gene3D" id="3.40.50.11820">
    <property type="match status" value="1"/>
</dbReference>
<gene>
    <name evidence="8" type="ORF">GCM10009550_68490</name>
</gene>
<keyword evidence="6" id="KW-0472">Membrane</keyword>
<dbReference type="PANTHER" id="PTHR37316">
    <property type="entry name" value="TEICHOIC ACID GLYCEROL-PHOSPHATE PRIMASE"/>
    <property type="match status" value="1"/>
</dbReference>
<dbReference type="Gene3D" id="3.40.50.12580">
    <property type="match status" value="1"/>
</dbReference>
<evidence type="ECO:0000256" key="6">
    <source>
        <dbReference type="ARBA" id="ARBA00023136"/>
    </source>
</evidence>
<dbReference type="InterPro" id="IPR043148">
    <property type="entry name" value="TagF_C"/>
</dbReference>
<evidence type="ECO:0000313" key="8">
    <source>
        <dbReference type="EMBL" id="GAA0966366.1"/>
    </source>
</evidence>
<dbReference type="RefSeq" id="WP_344246037.1">
    <property type="nucleotide sequence ID" value="NZ_BAAAHH010000043.1"/>
</dbReference>
<organism evidence="8 9">
    <name type="scientific">Actinocorallia libanotica</name>
    <dbReference type="NCBI Taxonomy" id="46162"/>
    <lineage>
        <taxon>Bacteria</taxon>
        <taxon>Bacillati</taxon>
        <taxon>Actinomycetota</taxon>
        <taxon>Actinomycetes</taxon>
        <taxon>Streptosporangiales</taxon>
        <taxon>Thermomonosporaceae</taxon>
        <taxon>Actinocorallia</taxon>
    </lineage>
</organism>
<sequence length="1119" mass="125974">MISVVVLAHGAGNHLAESLESLARQTFSDFEAVVVGTAAGTGIELPDSRFRAVKGEGLSRGAAYELGVAETRGEYLSFVEGGDRIPPQALELLHDALAGSRSDFATGNVSVITESGGAWRAYTHKEAFAKRLRHAHIKRHSSLLHDRYVTGKLFRRSFWESAGLGFPDGSRYEDLAVAIPAHFLASSVEVLPEMTVYRRRELFPPATTDAREIADGFAAVVWIERMLEGHWRASARRRFHLTVLGREFKVFLNALPDCEPADRELLIDLAARYTERVDPRLFQRLSALSRLKWHLASRRLTTELVKVVRYERGKSSPSIVRSPLRRYVVYPYWKDDKLAVPEDVYRARDELKLRSRATSVEWRDGKLVISGEAYINSVGMRRRWTSVKGVVLRQGSRRIVVPARKKLVKKAWRGMEFTINPRLLRGARGWKDGVWELDAAVFNAGVFRRGKIQAGTSGSGANPPYAYVEDDVRIVPEVVEKTLRLRVETVRVRVTGLRWDGDALEITGKVRSGVPERLKFVRMDREAAVPVTATGDGFTARLPLADLLDVRADESRLDDTVVWRAFLDEVPMVLAEDVEPIRRLLGEREAIAGRNPSGYLRLSLRTARFTVRSLELDADGVLTVGGEHPAHGGSGTLVLSSRNRKLDYRFALEDGRARLPLARMRTLAGTLPLRQGRWELLYQAQGRPLALQIAESVRLPEPVEVARRPYALENQNGRLVVGVGSDLRPEETSAGSKLRQEARLRVKETGLRDAVLFSCFNGRQYSDSPRAIHEELVRRGSPLEQLWVVGDGQVELPPTVKPVRLNGVEWHEAVASSRYIVTNHRLGDWFHRHPDQIVLQTWHGTPLKKIGRDVKEVHFAYSPGMQKAMASVEKEPRLPEWTHLVSPNPFSTPILQRAFKFEGELIEAGYPRNDLLHSPDARRTADRVRALLGIPDGKKVVLYAPTWRDDQFYGVGRYKSDWRIDLDLFERELGADHVLVARLHPNVVDGAPDRPFVYDASSYPDIGELYLAADLLVTDYSSVMFDFAGLRRPMLFYTYDLAHYRDKLRGFYFDFEREAPGPLLETSAELIAAIRDVDEVSRKYAAAYDVFHERFCSLDDGAAAGRVVDRVFGPRGSGA</sequence>
<dbReference type="CDD" id="cd00761">
    <property type="entry name" value="Glyco_tranf_GTA_type"/>
    <property type="match status" value="1"/>
</dbReference>
<evidence type="ECO:0000256" key="5">
    <source>
        <dbReference type="ARBA" id="ARBA00022944"/>
    </source>
</evidence>
<dbReference type="EMBL" id="BAAAHH010000043">
    <property type="protein sequence ID" value="GAA0966366.1"/>
    <property type="molecule type" value="Genomic_DNA"/>
</dbReference>
<dbReference type="Pfam" id="PF04464">
    <property type="entry name" value="Glyphos_transf"/>
    <property type="match status" value="1"/>
</dbReference>
<dbReference type="PANTHER" id="PTHR37316:SF3">
    <property type="entry name" value="TEICHOIC ACID GLYCEROL-PHOSPHATE TRANSFERASE"/>
    <property type="match status" value="1"/>
</dbReference>
<dbReference type="SUPFAM" id="SSF53756">
    <property type="entry name" value="UDP-Glycosyltransferase/glycogen phosphorylase"/>
    <property type="match status" value="1"/>
</dbReference>
<keyword evidence="3" id="KW-1003">Cell membrane</keyword>
<dbReference type="SUPFAM" id="SSF53448">
    <property type="entry name" value="Nucleotide-diphospho-sugar transferases"/>
    <property type="match status" value="1"/>
</dbReference>
<dbReference type="InterPro" id="IPR001173">
    <property type="entry name" value="Glyco_trans_2-like"/>
</dbReference>
<protein>
    <recommendedName>
        <fullName evidence="7">Glycosyltransferase 2-like domain-containing protein</fullName>
    </recommendedName>
</protein>
<comment type="caution">
    <text evidence="8">The sequence shown here is derived from an EMBL/GenBank/DDBJ whole genome shotgun (WGS) entry which is preliminary data.</text>
</comment>